<feature type="domain" description="CHAT" evidence="1">
    <location>
        <begin position="155"/>
        <end position="293"/>
    </location>
</feature>
<dbReference type="RefSeq" id="XP_033531554.1">
    <property type="nucleotide sequence ID" value="XM_033682204.1"/>
</dbReference>
<evidence type="ECO:0000313" key="3">
    <source>
        <dbReference type="Proteomes" id="UP000504638"/>
    </source>
</evidence>
<dbReference type="Pfam" id="PF12770">
    <property type="entry name" value="CHAT"/>
    <property type="match status" value="1"/>
</dbReference>
<keyword evidence="3" id="KW-1185">Reference proteome</keyword>
<dbReference type="EMBL" id="ML975169">
    <property type="protein sequence ID" value="KAF1809923.1"/>
    <property type="molecule type" value="Genomic_DNA"/>
</dbReference>
<reference evidence="4" key="2">
    <citation type="submission" date="2020-04" db="EMBL/GenBank/DDBJ databases">
        <authorList>
            <consortium name="NCBI Genome Project"/>
        </authorList>
    </citation>
    <scope>NUCLEOTIDE SEQUENCE</scope>
    <source>
        <strain evidence="4">CBS 781.70</strain>
    </source>
</reference>
<dbReference type="GeneID" id="54422774"/>
<protein>
    <recommendedName>
        <fullName evidence="1">CHAT domain-containing protein</fullName>
    </recommendedName>
</protein>
<evidence type="ECO:0000313" key="2">
    <source>
        <dbReference type="EMBL" id="KAF1809923.1"/>
    </source>
</evidence>
<dbReference type="OrthoDB" id="9991317at2759"/>
<dbReference type="Proteomes" id="UP000504638">
    <property type="component" value="Unplaced"/>
</dbReference>
<dbReference type="InterPro" id="IPR024983">
    <property type="entry name" value="CHAT_dom"/>
</dbReference>
<name>A0A6G1FVW9_9PEZI</name>
<evidence type="ECO:0000313" key="4">
    <source>
        <dbReference type="RefSeq" id="XP_033531554.1"/>
    </source>
</evidence>
<accession>A0A6G1FVW9</accession>
<organism evidence="2">
    <name type="scientific">Eremomyces bilateralis CBS 781.70</name>
    <dbReference type="NCBI Taxonomy" id="1392243"/>
    <lineage>
        <taxon>Eukaryota</taxon>
        <taxon>Fungi</taxon>
        <taxon>Dikarya</taxon>
        <taxon>Ascomycota</taxon>
        <taxon>Pezizomycotina</taxon>
        <taxon>Dothideomycetes</taxon>
        <taxon>Dothideomycetes incertae sedis</taxon>
        <taxon>Eremomycetales</taxon>
        <taxon>Eremomycetaceae</taxon>
        <taxon>Eremomyces</taxon>
    </lineage>
</organism>
<evidence type="ECO:0000259" key="1">
    <source>
        <dbReference type="Pfam" id="PF12770"/>
    </source>
</evidence>
<proteinExistence type="predicted"/>
<reference evidence="2 4" key="1">
    <citation type="submission" date="2020-01" db="EMBL/GenBank/DDBJ databases">
        <authorList>
            <consortium name="DOE Joint Genome Institute"/>
            <person name="Haridas S."/>
            <person name="Albert R."/>
            <person name="Binder M."/>
            <person name="Bloem J."/>
            <person name="Labutti K."/>
            <person name="Salamov A."/>
            <person name="Andreopoulos B."/>
            <person name="Baker S.E."/>
            <person name="Barry K."/>
            <person name="Bills G."/>
            <person name="Bluhm B.H."/>
            <person name="Cannon C."/>
            <person name="Castanera R."/>
            <person name="Culley D.E."/>
            <person name="Daum C."/>
            <person name="Ezra D."/>
            <person name="Gonzalez J.B."/>
            <person name="Henrissat B."/>
            <person name="Kuo A."/>
            <person name="Liang C."/>
            <person name="Lipzen A."/>
            <person name="Lutzoni F."/>
            <person name="Magnuson J."/>
            <person name="Mondo S."/>
            <person name="Nolan M."/>
            <person name="Ohm R."/>
            <person name="Pangilinan J."/>
            <person name="Park H.-J."/>
            <person name="Ramirez L."/>
            <person name="Alfaro M."/>
            <person name="Sun H."/>
            <person name="Tritt A."/>
            <person name="Yoshinaga Y."/>
            <person name="Zwiers L.-H."/>
            <person name="Turgeon B.G."/>
            <person name="Goodwin S.B."/>
            <person name="Spatafora J.W."/>
            <person name="Crous P.W."/>
            <person name="Grigoriev I.V."/>
        </authorList>
    </citation>
    <scope>NUCLEOTIDE SEQUENCE</scope>
    <source>
        <strain evidence="2 4">CBS 781.70</strain>
    </source>
</reference>
<sequence>MSASEAGTWMQYSKRFKPDNKVFREYLSWLWKVCVRPILVEGNFGVQQSKQDLPSVWWIGTGLASSMPFHAAGHHSPQSEENVFNRAISSYAPSIKALVYARERSLKRDVIIESLLLVTMRKTPPDLPSLDGVEHEKKAILKSIHTYLKTQLLDHPNADTSGLVFHKDDSDYISGLMTVQAVSGLKLERSRIAYISACSIPTDTTVKLRDEAIHIMSGFQVAGFAHVIGFLWHSVDRVCVKVAKRFYESLFRGEDTKVEDIDVAMAFHESVPAVRVAYRNQPLIWAQFVHYGA</sequence>
<gene>
    <name evidence="2 4" type="ORF">P152DRAFT_493604</name>
</gene>
<dbReference type="AlphaFoldDB" id="A0A6G1FVW9"/>
<reference evidence="4" key="3">
    <citation type="submission" date="2025-04" db="UniProtKB">
        <authorList>
            <consortium name="RefSeq"/>
        </authorList>
    </citation>
    <scope>IDENTIFICATION</scope>
    <source>
        <strain evidence="4">CBS 781.70</strain>
    </source>
</reference>